<dbReference type="InterPro" id="IPR011635">
    <property type="entry name" value="CARDB"/>
</dbReference>
<reference evidence="3" key="1">
    <citation type="journal article" date="2019" name="Int. J. Syst. Evol. Microbiol.">
        <title>The Global Catalogue of Microorganisms (GCM) 10K type strain sequencing project: providing services to taxonomists for standard genome sequencing and annotation.</title>
        <authorList>
            <consortium name="The Broad Institute Genomics Platform"/>
            <consortium name="The Broad Institute Genome Sequencing Center for Infectious Disease"/>
            <person name="Wu L."/>
            <person name="Ma J."/>
        </authorList>
    </citation>
    <scope>NUCLEOTIDE SEQUENCE [LARGE SCALE GENOMIC DNA]</scope>
    <source>
        <strain evidence="3">CCUG 53270</strain>
    </source>
</reference>
<evidence type="ECO:0000313" key="3">
    <source>
        <dbReference type="Proteomes" id="UP001597180"/>
    </source>
</evidence>
<dbReference type="InterPro" id="IPR035986">
    <property type="entry name" value="PKD_dom_sf"/>
</dbReference>
<protein>
    <submittedName>
        <fullName evidence="2">CARDB domain-containing protein</fullName>
    </submittedName>
</protein>
<evidence type="ECO:0000313" key="2">
    <source>
        <dbReference type="EMBL" id="MFD1222342.1"/>
    </source>
</evidence>
<name>A0ABW3UMY9_9BACL</name>
<feature type="domain" description="PKD/Chitinase" evidence="1">
    <location>
        <begin position="656"/>
        <end position="751"/>
    </location>
</feature>
<proteinExistence type="predicted"/>
<dbReference type="EMBL" id="JBHTLU010000024">
    <property type="protein sequence ID" value="MFD1222342.1"/>
    <property type="molecule type" value="Genomic_DNA"/>
</dbReference>
<comment type="caution">
    <text evidence="2">The sequence shown here is derived from an EMBL/GenBank/DDBJ whole genome shotgun (WGS) entry which is preliminary data.</text>
</comment>
<dbReference type="Gene3D" id="2.60.40.10">
    <property type="entry name" value="Immunoglobulins"/>
    <property type="match status" value="3"/>
</dbReference>
<dbReference type="Proteomes" id="UP001597180">
    <property type="component" value="Unassembled WGS sequence"/>
</dbReference>
<dbReference type="Gene3D" id="2.60.120.560">
    <property type="entry name" value="Exo-inulinase, domain 1"/>
    <property type="match status" value="1"/>
</dbReference>
<organism evidence="2 3">
    <name type="scientific">Paenibacillus vulneris</name>
    <dbReference type="NCBI Taxonomy" id="1133364"/>
    <lineage>
        <taxon>Bacteria</taxon>
        <taxon>Bacillati</taxon>
        <taxon>Bacillota</taxon>
        <taxon>Bacilli</taxon>
        <taxon>Bacillales</taxon>
        <taxon>Paenibacillaceae</taxon>
        <taxon>Paenibacillus</taxon>
    </lineage>
</organism>
<dbReference type="CDD" id="cd00146">
    <property type="entry name" value="PKD"/>
    <property type="match status" value="1"/>
</dbReference>
<dbReference type="InterPro" id="IPR022409">
    <property type="entry name" value="PKD/Chitinase_dom"/>
</dbReference>
<dbReference type="Pfam" id="PF07705">
    <property type="entry name" value="CARDB"/>
    <property type="match status" value="1"/>
</dbReference>
<dbReference type="InterPro" id="IPR013783">
    <property type="entry name" value="Ig-like_fold"/>
</dbReference>
<keyword evidence="3" id="KW-1185">Reference proteome</keyword>
<dbReference type="Pfam" id="PF18911">
    <property type="entry name" value="PKD_4"/>
    <property type="match status" value="1"/>
</dbReference>
<evidence type="ECO:0000259" key="1">
    <source>
        <dbReference type="SMART" id="SM00089"/>
    </source>
</evidence>
<sequence length="2127" mass="239410">MNRHWIGSFILIFMCISLFEIKADAFTVGDIQYPDSSIITPYKEKVSNVGGYLTSTKQYDYPPLTVTPKTIGKIIKSVKLIRKSDKTEYSVLKNLGGDQWQIETIKGDSKPVYKNANPYSGYFDWWRDPNGFVWMYDDDDRPRTHYSTYPSKTDHPIPNMMAVNSPTQMNGPIDPNSHKATIHHDTGLSISSLNLEENNNIIIPLEKVSNVHVNDSEIKYDSSAIKDPDQIPHSIKTTDIVDSETGADYVDVANNKFKFHITAYYDNDRGDDQPGDVLRWYDGWSFIFRGEVYFVPELYIEAEEGDPPNQPDLLVESLVMNTCPQVGQEGIFNYKVANQGAATNKDFKVSILVDGTELVTHTFTGGLGANESKSGTFRYTFKSSIERNFTIFVDSNKDITEGTEGENNNTLQETFAPCDGGTTPPTKPPDLKITGDFTISRSTIYFTEDNNMFPENISVTGGNGCTYVSHQFNFTQGSARYYPYEQLSPKDKSYRFSYDSGMGQYGGGIKKGTVSVKMQIHTSCGVTEEVGPKTFEIITDPNNKPPVLEIAWYSGSTEIKDPVVLGATVSVKVKKEEDPDPNDIVTRTWYFNEGDSWIQSLPSTYKWKEPLNAKSYNNIVANVRGSHKVCAISQDDKGNLSNKACAYLDVIGPEPVPVISGATKVKVNRPMNPSLDADKSYSPAGRAIDHARDEWNGSAVWDDGTTSSWSGYISSNSFNKPGKVTVTLDVFDSIGLKSVEPDYHTITVTPDEPPIIEFQYLSSMIRQPVKFKNTSYSPDGDGIETYRVSYGYDWNNNGTCNVYETYASYDNNEFTFNPARVGNYCFRVYAKEPESYGLSAFKDYWVEVINDNPEVTFTVTGEASEPSPMNVAGYPASELASGSWTNTTFDKPSIFNSWATGPNGSLISSRRYPGDGPSLFSLPLGDENIKLRGKPINIQNTTLRIEEATSIGNNEFILGDHLVSPNHDPIKLNYTYGLSGRSIGYFNWLTDEFMLVDTYGPQYDNVNALYKYAETWTRWRLSDLRQQNTTPVASGNRLATWNSGPGYRVSGEFARWGDGYRKYGYQRTELREDFAEINLTSRTITYFKKDGNGTPYKTASFDNVAPFPQTVGTGTGGNLYYYPEAAPDTIFSPAAMDGKGNYYNFVADSNGKNHLIKVDGYTGMPTDLGIPNLNPNASNSFENISEDGTVITIYSSWDGYDDSNGNWVPSGTETYYYNITTGSRVGKPSAHLENFKDGYQNGYGFKTFREPYTYWDDDEGRYVTSYQNVEKLVDLSNDAPVSKSSIYRAPLNTNGKSAKITSDNQYLSQGYVYEYVPSTDQPTTSNEPFTFGQLIRPSSQQITNGTILWDMKTDIDHVNMAAGMGFRIQNYQNMYRLEATNTTLNLYKIVNGRKTLIKSTTHIYEKGTWTSFKIKLSGSDFKIYERNNLIMQASDSTFASGTMGPFSMADNSQFKSIMFQWSDADSIYATPGTAIVDTNVIYEDAYKDPENDPRLDARTQWHYEHVDPNMFLDIGDGKSGLSSLNGQTLTIRNPVFDRVGKYKIDYRVPDDPHPDHRIANGDLLFQNYSQYSDWYTQYLIVHRRPISNFALGRDGNNVVTWTDYSYDPDRCYNVGSCQSGYETNHGIYKKKFYYITPSGQRVDGKLVRPAESGTYMVYMAVADEYNAWSDWFEQIIDVCDSCIPAPNHPPSVALTFPDGTYANPSPVSLQPTITWNQSDPDPATMYELFDLNIKDEWGSCVECVKNRFMGTYNGNWAWTMDTMLVMGRKYQAEVRVTDGEAWSSWSNIGWMATNSPPAAYMSFPYGTQAAPTIINTLRPTLTWSQSDPDPGAWLDYYQIQIINEANNVVIYDSGKVWQHTQSTNGSLAVPVDLPTGQKMRVMVRVWDQYDAVSPWSPQVWMMINRPPVADFDWTPKPAFEGDTVRLINRSTDPDGDPLTYEWKIIGPEYSAAAASLHTEIPSTSTDNHPGNYRVTLTVTDIHGASDSITKIVPVGDLLLDGFVRHTPQWNENRQAYNLRKTGETERPRPYDLFWSGEAFVLAATTNEPASGVKVHMEYTELEETLLAESNGKDWKGQMIRDDFEKLPDRAYLFRFTAVWPNGHTEYVERIIKIQNPWTDFATSVRKE</sequence>
<dbReference type="RefSeq" id="WP_345587430.1">
    <property type="nucleotide sequence ID" value="NZ_BAABJG010000008.1"/>
</dbReference>
<dbReference type="SMART" id="SM00089">
    <property type="entry name" value="PKD"/>
    <property type="match status" value="2"/>
</dbReference>
<gene>
    <name evidence="2" type="ORF">ACFQ4B_19650</name>
</gene>
<feature type="domain" description="PKD/Chitinase" evidence="1">
    <location>
        <begin position="1908"/>
        <end position="1997"/>
    </location>
</feature>
<dbReference type="InterPro" id="IPR000601">
    <property type="entry name" value="PKD_dom"/>
</dbReference>
<dbReference type="Pfam" id="PF25788">
    <property type="entry name" value="Ig_Rha78A_N"/>
    <property type="match status" value="1"/>
</dbReference>
<dbReference type="SUPFAM" id="SSF49299">
    <property type="entry name" value="PKD domain"/>
    <property type="match status" value="1"/>
</dbReference>
<accession>A0ABW3UMY9</accession>